<keyword evidence="2" id="KW-1133">Transmembrane helix</keyword>
<dbReference type="AlphaFoldDB" id="A0A6L7C9H7"/>
<dbReference type="Proteomes" id="UP000480485">
    <property type="component" value="Unassembled WGS sequence"/>
</dbReference>
<keyword evidence="2" id="KW-0472">Membrane</keyword>
<sequence>MDKTQSLISSAGTPEKSPTKCSRRRRYLKSVAGVVAGMMVLNAAVSLLLTEWRQPKTVSFDMAGTVNSFMSQAAAQALDEARIKALTARFNRALSDSLTAYQRDHRAVIIVAPAVVGGAEDITAEIQQSVAARMAEGK</sequence>
<organism evidence="3 4">
    <name type="scientific">Escherichia coli</name>
    <dbReference type="NCBI Taxonomy" id="562"/>
    <lineage>
        <taxon>Bacteria</taxon>
        <taxon>Pseudomonadati</taxon>
        <taxon>Pseudomonadota</taxon>
        <taxon>Gammaproteobacteria</taxon>
        <taxon>Enterobacterales</taxon>
        <taxon>Enterobacteriaceae</taxon>
        <taxon>Escherichia</taxon>
    </lineage>
</organism>
<dbReference type="RefSeq" id="WP_089571020.1">
    <property type="nucleotide sequence ID" value="NZ_JACCND010000027.1"/>
</dbReference>
<accession>A0A6L7C9H7</accession>
<proteinExistence type="predicted"/>
<name>A0A6L7C9H7_ECOLX</name>
<feature type="compositionally biased region" description="Polar residues" evidence="1">
    <location>
        <begin position="1"/>
        <end position="12"/>
    </location>
</feature>
<feature type="transmembrane region" description="Helical" evidence="2">
    <location>
        <begin position="27"/>
        <end position="49"/>
    </location>
</feature>
<comment type="caution">
    <text evidence="3">The sequence shown here is derived from an EMBL/GenBank/DDBJ whole genome shotgun (WGS) entry which is preliminary data.</text>
</comment>
<evidence type="ECO:0000256" key="1">
    <source>
        <dbReference type="SAM" id="MobiDB-lite"/>
    </source>
</evidence>
<dbReference type="Pfam" id="PF09677">
    <property type="entry name" value="TrbI_Ftype"/>
    <property type="match status" value="1"/>
</dbReference>
<evidence type="ECO:0000313" key="4">
    <source>
        <dbReference type="Proteomes" id="UP000480485"/>
    </source>
</evidence>
<evidence type="ECO:0000313" key="3">
    <source>
        <dbReference type="EMBL" id="MWT83653.1"/>
    </source>
</evidence>
<gene>
    <name evidence="3" type="primary">trbI</name>
    <name evidence="3" type="ORF">GP954_00360</name>
</gene>
<protein>
    <submittedName>
        <fullName evidence="3">Type-F conjugative transfer system protein TrbI</fullName>
    </submittedName>
</protein>
<dbReference type="EMBL" id="WTRN01000002">
    <property type="protein sequence ID" value="MWT83653.1"/>
    <property type="molecule type" value="Genomic_DNA"/>
</dbReference>
<evidence type="ECO:0000256" key="2">
    <source>
        <dbReference type="SAM" id="Phobius"/>
    </source>
</evidence>
<reference evidence="3 4" key="1">
    <citation type="submission" date="2019-12" db="EMBL/GenBank/DDBJ databases">
        <title>Enteriobacteria Tanzani isolates_8377-8380.</title>
        <authorList>
            <person name="Subbiah M."/>
            <person name="Call D."/>
        </authorList>
    </citation>
    <scope>NUCLEOTIDE SEQUENCE [LARGE SCALE GENOMIC DNA]</scope>
    <source>
        <strain evidence="3 4">8378wC7</strain>
    </source>
</reference>
<keyword evidence="2" id="KW-0812">Transmembrane</keyword>
<dbReference type="NCBIfam" id="TIGR02744">
    <property type="entry name" value="TrbI_Ftype"/>
    <property type="match status" value="1"/>
</dbReference>
<feature type="region of interest" description="Disordered" evidence="1">
    <location>
        <begin position="1"/>
        <end position="23"/>
    </location>
</feature>
<dbReference type="InterPro" id="IPR014115">
    <property type="entry name" value="TrbI_Ftype"/>
</dbReference>